<accession>A0A5C5W094</accession>
<protein>
    <recommendedName>
        <fullName evidence="4">MotA/TolQ/ExbB proton channel domain-containing protein</fullName>
    </recommendedName>
</protein>
<evidence type="ECO:0000313" key="2">
    <source>
        <dbReference type="EMBL" id="TWT43469.1"/>
    </source>
</evidence>
<feature type="transmembrane region" description="Helical" evidence="1">
    <location>
        <begin position="142"/>
        <end position="161"/>
    </location>
</feature>
<comment type="caution">
    <text evidence="2">The sequence shown here is derived from an EMBL/GenBank/DDBJ whole genome shotgun (WGS) entry which is preliminary data.</text>
</comment>
<dbReference type="EMBL" id="SJPH01000004">
    <property type="protein sequence ID" value="TWT43469.1"/>
    <property type="molecule type" value="Genomic_DNA"/>
</dbReference>
<evidence type="ECO:0000256" key="1">
    <source>
        <dbReference type="SAM" id="Phobius"/>
    </source>
</evidence>
<keyword evidence="1" id="KW-0812">Transmembrane</keyword>
<dbReference type="OrthoDB" id="9821880at2"/>
<keyword evidence="3" id="KW-1185">Reference proteome</keyword>
<gene>
    <name evidence="2" type="ORF">Pla111_24200</name>
</gene>
<name>A0A5C5W094_9BACT</name>
<dbReference type="RefSeq" id="WP_146574600.1">
    <property type="nucleotide sequence ID" value="NZ_SJPH01000004.1"/>
</dbReference>
<dbReference type="AlphaFoldDB" id="A0A5C5W094"/>
<proteinExistence type="predicted"/>
<keyword evidence="1" id="KW-0472">Membrane</keyword>
<keyword evidence="1" id="KW-1133">Transmembrane helix</keyword>
<feature type="transmembrane region" description="Helical" evidence="1">
    <location>
        <begin position="167"/>
        <end position="194"/>
    </location>
</feature>
<reference evidence="2 3" key="1">
    <citation type="submission" date="2019-02" db="EMBL/GenBank/DDBJ databases">
        <title>Deep-cultivation of Planctomycetes and their phenomic and genomic characterization uncovers novel biology.</title>
        <authorList>
            <person name="Wiegand S."/>
            <person name="Jogler M."/>
            <person name="Boedeker C."/>
            <person name="Pinto D."/>
            <person name="Vollmers J."/>
            <person name="Rivas-Marin E."/>
            <person name="Kohn T."/>
            <person name="Peeters S.H."/>
            <person name="Heuer A."/>
            <person name="Rast P."/>
            <person name="Oberbeckmann S."/>
            <person name="Bunk B."/>
            <person name="Jeske O."/>
            <person name="Meyerdierks A."/>
            <person name="Storesund J.E."/>
            <person name="Kallscheuer N."/>
            <person name="Luecker S."/>
            <person name="Lage O.M."/>
            <person name="Pohl T."/>
            <person name="Merkel B.J."/>
            <person name="Hornburger P."/>
            <person name="Mueller R.-W."/>
            <person name="Bruemmer F."/>
            <person name="Labrenz M."/>
            <person name="Spormann A.M."/>
            <person name="Op Den Camp H."/>
            <person name="Overmann J."/>
            <person name="Amann R."/>
            <person name="Jetten M.S.M."/>
            <person name="Mascher T."/>
            <person name="Medema M.H."/>
            <person name="Devos D.P."/>
            <person name="Kaster A.-K."/>
            <person name="Ovreas L."/>
            <person name="Rohde M."/>
            <person name="Galperin M.Y."/>
            <person name="Jogler C."/>
        </authorList>
    </citation>
    <scope>NUCLEOTIDE SEQUENCE [LARGE SCALE GENOMIC DNA]</scope>
    <source>
        <strain evidence="2 3">Pla111</strain>
    </source>
</reference>
<sequence>MSTNNHESQLSREGRSWVAQCFFLAGVVLVGLVIGQLATFSVLAIVVLAFVNGVSPYRRLTRGLASASLENQRDDELLAGASVHDADDVLIGQSDSTLHELAILKRAHHVEGGCDLDEALLNVVREPLDADVKRIGDAGEQAALLAVAGSMVGLAAVGSSLGDQAGVAAMASGVVTMSATSVAGLFAAMSLLGLESRAEVSVEKYVNSLRVRLAGVRLAPAERGPNHDSLFRRKA</sequence>
<organism evidence="2 3">
    <name type="scientific">Botrimarina hoheduenensis</name>
    <dbReference type="NCBI Taxonomy" id="2528000"/>
    <lineage>
        <taxon>Bacteria</taxon>
        <taxon>Pseudomonadati</taxon>
        <taxon>Planctomycetota</taxon>
        <taxon>Planctomycetia</taxon>
        <taxon>Pirellulales</taxon>
        <taxon>Lacipirellulaceae</taxon>
        <taxon>Botrimarina</taxon>
    </lineage>
</organism>
<feature type="transmembrane region" description="Helical" evidence="1">
    <location>
        <begin position="17"/>
        <end position="50"/>
    </location>
</feature>
<evidence type="ECO:0000313" key="3">
    <source>
        <dbReference type="Proteomes" id="UP000318995"/>
    </source>
</evidence>
<evidence type="ECO:0008006" key="4">
    <source>
        <dbReference type="Google" id="ProtNLM"/>
    </source>
</evidence>
<dbReference type="Proteomes" id="UP000318995">
    <property type="component" value="Unassembled WGS sequence"/>
</dbReference>